<gene>
    <name evidence="2" type="ordered locus">MAV_5060</name>
</gene>
<reference evidence="2 3" key="1">
    <citation type="submission" date="2006-10" db="EMBL/GenBank/DDBJ databases">
        <authorList>
            <person name="Fleischmann R.D."/>
            <person name="Dodson R.J."/>
            <person name="Haft D.H."/>
            <person name="Merkel J.S."/>
            <person name="Nelson W.C."/>
            <person name="Fraser C.M."/>
        </authorList>
    </citation>
    <scope>NUCLEOTIDE SEQUENCE [LARGE SCALE GENOMIC DNA]</scope>
    <source>
        <strain evidence="2 3">104</strain>
    </source>
</reference>
<evidence type="ECO:0000259" key="1">
    <source>
        <dbReference type="Pfam" id="PF01636"/>
    </source>
</evidence>
<organism evidence="2 3">
    <name type="scientific">Mycobacterium avium (strain 104)</name>
    <dbReference type="NCBI Taxonomy" id="243243"/>
    <lineage>
        <taxon>Bacteria</taxon>
        <taxon>Bacillati</taxon>
        <taxon>Actinomycetota</taxon>
        <taxon>Actinomycetes</taxon>
        <taxon>Mycobacteriales</taxon>
        <taxon>Mycobacteriaceae</taxon>
        <taxon>Mycobacterium</taxon>
        <taxon>Mycobacterium avium complex (MAC)</taxon>
    </lineage>
</organism>
<dbReference type="CDD" id="cd05154">
    <property type="entry name" value="ACAD10_11_N-like"/>
    <property type="match status" value="1"/>
</dbReference>
<dbReference type="SUPFAM" id="SSF56112">
    <property type="entry name" value="Protein kinase-like (PK-like)"/>
    <property type="match status" value="1"/>
</dbReference>
<evidence type="ECO:0000313" key="3">
    <source>
        <dbReference type="Proteomes" id="UP000001574"/>
    </source>
</evidence>
<dbReference type="InterPro" id="IPR051678">
    <property type="entry name" value="AGP_Transferase"/>
</dbReference>
<dbReference type="Gene3D" id="3.90.1200.10">
    <property type="match status" value="1"/>
</dbReference>
<feature type="domain" description="Aminoglycoside phosphotransferase" evidence="1">
    <location>
        <begin position="71"/>
        <end position="288"/>
    </location>
</feature>
<dbReference type="KEGG" id="mav:MAV_5060"/>
<dbReference type="InterPro" id="IPR002575">
    <property type="entry name" value="Aminoglycoside_PTrfase"/>
</dbReference>
<evidence type="ECO:0000313" key="2">
    <source>
        <dbReference type="EMBL" id="ABK67262.1"/>
    </source>
</evidence>
<dbReference type="Gene3D" id="3.30.200.20">
    <property type="entry name" value="Phosphorylase Kinase, domain 1"/>
    <property type="match status" value="1"/>
</dbReference>
<dbReference type="EMBL" id="CP000479">
    <property type="protein sequence ID" value="ABK67262.1"/>
    <property type="molecule type" value="Genomic_DNA"/>
</dbReference>
<dbReference type="InterPro" id="IPR041726">
    <property type="entry name" value="ACAD10_11_N"/>
</dbReference>
<accession>A0A0H2ZZX9</accession>
<dbReference type="PANTHER" id="PTHR21310">
    <property type="entry name" value="AMINOGLYCOSIDE PHOSPHOTRANSFERASE-RELATED-RELATED"/>
    <property type="match status" value="1"/>
</dbReference>
<dbReference type="HOGENOM" id="CLU_007526_1_2_11"/>
<dbReference type="PANTHER" id="PTHR21310:SF40">
    <property type="entry name" value="AMINOGLYCOSIDE PHOSPHOTRANSFERASE DOMAIN-CONTAINING PROTEIN-RELATED"/>
    <property type="match status" value="1"/>
</dbReference>
<dbReference type="InterPro" id="IPR011009">
    <property type="entry name" value="Kinase-like_dom_sf"/>
</dbReference>
<sequence length="384" mass="41867">MLHQLDKKNWDYTMALLNKLDSATLAGRLSPWLADTLAVSGEVTLNNIEIPTASGMSSETVLFEAVWDNDGQRNTRGLVVRIPPSGEGLFPDYDIAREGRVMAVVAAHSEAAVPGVVAAELTGEVLGGPFLLLERAYGRVPSDDPPFVTGGWVVDLTPEQRATMFDNALRTIAAIQKVDPAAVGLDDLGRSGVGKTVLHREVEYWRNFYLWAADGRPNPTIDAAFEKLSQAIPTQTGPLVISWGDARFGNLMFADDLTVSGVFDWEMATLGPSEVDFGYFLFFDRVYSSGLGLPRLDGFPERAHAIARFEELTGRRTENLEWYEAWGALRGAILLQRVGNLLISQGLLPPEADMPFNNPASQVLASLLELPPPAGQTGWITGNR</sequence>
<proteinExistence type="predicted"/>
<name>A0A0H2ZZX9_MYCA1</name>
<keyword evidence="2" id="KW-0808">Transferase</keyword>
<dbReference type="AlphaFoldDB" id="A0A0H2ZZX9"/>
<dbReference type="GO" id="GO:0016740">
    <property type="term" value="F:transferase activity"/>
    <property type="evidence" value="ECO:0007669"/>
    <property type="project" value="UniProtKB-KW"/>
</dbReference>
<dbReference type="Pfam" id="PF01636">
    <property type="entry name" value="APH"/>
    <property type="match status" value="1"/>
</dbReference>
<protein>
    <submittedName>
        <fullName evidence="2">Putative phosphotransferase</fullName>
    </submittedName>
</protein>
<dbReference type="Proteomes" id="UP000001574">
    <property type="component" value="Chromosome"/>
</dbReference>